<keyword evidence="3" id="KW-1185">Reference proteome</keyword>
<evidence type="ECO:0000313" key="2">
    <source>
        <dbReference type="EMBL" id="MDR7083865.1"/>
    </source>
</evidence>
<name>A0ABU1UFE7_9MICC</name>
<comment type="caution">
    <text evidence="2">The sequence shown here is derived from an EMBL/GenBank/DDBJ whole genome shotgun (WGS) entry which is preliminary data.</text>
</comment>
<proteinExistence type="predicted"/>
<evidence type="ECO:0000313" key="3">
    <source>
        <dbReference type="Proteomes" id="UP001252243"/>
    </source>
</evidence>
<reference evidence="2 3" key="1">
    <citation type="submission" date="2023-07" db="EMBL/GenBank/DDBJ databases">
        <title>Sorghum-associated microbial communities from plants grown in Nebraska, USA.</title>
        <authorList>
            <person name="Schachtman D."/>
        </authorList>
    </citation>
    <scope>NUCLEOTIDE SEQUENCE [LARGE SCALE GENOMIC DNA]</scope>
    <source>
        <strain evidence="2 3">BE167</strain>
    </source>
</reference>
<evidence type="ECO:0000256" key="1">
    <source>
        <dbReference type="SAM" id="MobiDB-lite"/>
    </source>
</evidence>
<feature type="region of interest" description="Disordered" evidence="1">
    <location>
        <begin position="57"/>
        <end position="76"/>
    </location>
</feature>
<dbReference type="Proteomes" id="UP001252243">
    <property type="component" value="Unassembled WGS sequence"/>
</dbReference>
<gene>
    <name evidence="2" type="ORF">J2X01_003165</name>
</gene>
<dbReference type="EMBL" id="JAVDVQ010000015">
    <property type="protein sequence ID" value="MDR7083865.1"/>
    <property type="molecule type" value="Genomic_DNA"/>
</dbReference>
<protein>
    <submittedName>
        <fullName evidence="2">Transposase InsO family protein</fullName>
    </submittedName>
</protein>
<organism evidence="2 3">
    <name type="scientific">Arthrobacter ginsengisoli</name>
    <dbReference type="NCBI Taxonomy" id="1356565"/>
    <lineage>
        <taxon>Bacteria</taxon>
        <taxon>Bacillati</taxon>
        <taxon>Actinomycetota</taxon>
        <taxon>Actinomycetes</taxon>
        <taxon>Micrococcales</taxon>
        <taxon>Micrococcaceae</taxon>
        <taxon>Arthrobacter</taxon>
    </lineage>
</organism>
<sequence>MDSEILPDESQATTSAVMTKAIAVVAAHGVKIQRVMTDSGSCYRSRAFGHVLCRRRDQSQTHPGPVLRSAPVRRRC</sequence>
<accession>A0ABU1UFE7</accession>